<accession>A0A0G3B6G9</accession>
<name>A0A0G3B6G9_9RHOB</name>
<organism evidence="3">
    <name type="scientific">Paracoccus kondratievae</name>
    <dbReference type="NCBI Taxonomy" id="135740"/>
    <lineage>
        <taxon>Bacteria</taxon>
        <taxon>Pseudomonadati</taxon>
        <taxon>Pseudomonadota</taxon>
        <taxon>Alphaproteobacteria</taxon>
        <taxon>Rhodobacterales</taxon>
        <taxon>Paracoccaceae</taxon>
        <taxon>Paracoccus</taxon>
    </lineage>
</organism>
<dbReference type="RefSeq" id="WP_271180071.1">
    <property type="nucleotide sequence ID" value="NZ_BSFH01000085.1"/>
</dbReference>
<sequence>MPMDVSTALERNKAPQEIDIPTPVKLAASRSNSKPDERSGDDSEAPKTLEDDDVLPPVNKLEPKRVDDDTISYTFNGETYYVNREETPFKYNVLEGKLLGAEIDKSDNNINVNVPESSATDFMNAKTTEDGKTVGELFHENMKKEWGDLSLDDPRRQYFELMEAKSALAAGYHVVPYQTRDGAFGSTVTTSLDSTSPLDQASTYGLLKEEEIAKKLAELSERPEIVEGVDKLMNDAVSKIEDRRGLTNKVFDSMSSDEYMDMLESLDPEVAKVRFANDLKSLDFLDKNKASEIRNKFLDEGLVDEFTKIMESGEFDKEAIELAASDTVQKALQATFMSAFGITFSDMAVQNYLKDGSGNLPDDVKRGLDSYKVAVNVATTAFTDSFKANGKFDLADVTKRLSQGILAADNLPTSSTSVRNGAAALLNGAMMNGALPAAGGILAGVATIYTLNKNGGDTLEERMGAARTGLIVIATSPALVKAGSKVVESFFNKPGMTAMLGLEDNTQLREAFEKKFGEAAKPPELPTPPESPTRPGSPVSPGLGLDLGDMGIELDDWSRDLLRDINRAGSGENGFSETMRNMNVGLDDAGDAATRPIADALDNADPADRASLMNMIDDRVQSMGVDPSDLDTPSKLRIIGTIMTTVGGLADTVGGILDIALGGMSLDKLRKDPDAMPDEIAGATFQLLGGISIAGMAGTSLASMLAGPATAATMGVAAGAMGIAGLVFGGISAIIAGVVARKKQDQAMDNVRQDFNDWSRLGITEDNWGDKLNYAIHTAYEYNSRKGSSKYYDLYPEDKPVWEGRPEQYEAFTEYVAKHGKMHDDWFKDWDEEELGASIGNWGDNFGSDDPSGLPRFGDSGKPGSFGEFKRDVDRVDVGSIELAENGRVIFRKDGVKQIIDPQIGEKASDKDRRDIINYLKDLHQITHPGGKRDQDIIDRITKLHDESDRYNEISDLKRILDDSKPPLFGKDGNTKVGTFSDFKRDIDRVDIASIRPDSGDSSVIYFEKDGQEWMLDKDDHGSLKKGDAEKIFDYLNNLYVMTHPGGKPDQDLIERIEGLFGKSDDHNDLDDLRDEIGVDKDPTGLPVFGDGGKPGTFKDFRRDIDRVDIGSIELADGGRVIFKKDGVRQVINPSDGDKAGRDTRRDIIRYLEGLYHLARPDGDLDKDRVDMMNDIFGRTDKYNDLDAIRDKIEMEESADGLPFFGDGGKPGTFKDFRRDIDRVDIGSIELLDNGNVIFTKDGVKQVVSVTHGSDSDKKTREQIINYLKEMHKIAHPDGKFDRGIAERMDWVLGANDKHNEPDKIGDYIDEWIRKGRPKEKDRKKW</sequence>
<keyword evidence="2" id="KW-1133">Transmembrane helix</keyword>
<keyword evidence="3" id="KW-0614">Plasmid</keyword>
<reference evidence="4" key="1">
    <citation type="journal article" date="2014" name="Int. J. Syst. Evol. Microbiol.">
        <title>Complete genome sequence of Corynebacterium casei LMG S-19264T (=DSM 44701T), isolated from a smear-ripened cheese.</title>
        <authorList>
            <consortium name="US DOE Joint Genome Institute (JGI-PGF)"/>
            <person name="Walter F."/>
            <person name="Albersmeier A."/>
            <person name="Kalinowski J."/>
            <person name="Ruckert C."/>
        </authorList>
    </citation>
    <scope>NUCLEOTIDE SEQUENCE</scope>
    <source>
        <strain evidence="4">VKM B-2222</strain>
    </source>
</reference>
<feature type="transmembrane region" description="Helical" evidence="2">
    <location>
        <begin position="712"/>
        <end position="740"/>
    </location>
</feature>
<geneLocation type="plasmid" evidence="3">
    <name>pKON1</name>
</geneLocation>
<evidence type="ECO:0000256" key="1">
    <source>
        <dbReference type="SAM" id="MobiDB-lite"/>
    </source>
</evidence>
<keyword evidence="5" id="KW-1185">Reference proteome</keyword>
<evidence type="ECO:0000313" key="4">
    <source>
        <dbReference type="EMBL" id="GLK65360.1"/>
    </source>
</evidence>
<keyword evidence="2" id="KW-0472">Membrane</keyword>
<feature type="compositionally biased region" description="Basic and acidic residues" evidence="1">
    <location>
        <begin position="33"/>
        <end position="49"/>
    </location>
</feature>
<keyword evidence="2" id="KW-0812">Transmembrane</keyword>
<feature type="transmembrane region" description="Helical" evidence="2">
    <location>
        <begin position="682"/>
        <end position="706"/>
    </location>
</feature>
<proteinExistence type="predicted"/>
<reference evidence="4" key="3">
    <citation type="submission" date="2023-01" db="EMBL/GenBank/DDBJ databases">
        <authorList>
            <person name="Sun Q."/>
            <person name="Evtushenko L."/>
        </authorList>
    </citation>
    <scope>NUCLEOTIDE SEQUENCE</scope>
    <source>
        <strain evidence="4">VKM B-2222</strain>
    </source>
</reference>
<evidence type="ECO:0000313" key="3">
    <source>
        <dbReference type="EMBL" id="AKJ20437.1"/>
    </source>
</evidence>
<feature type="region of interest" description="Disordered" evidence="1">
    <location>
        <begin position="519"/>
        <end position="543"/>
    </location>
</feature>
<dbReference type="EMBL" id="KP294352">
    <property type="protein sequence ID" value="AKJ20437.1"/>
    <property type="molecule type" value="Genomic_DNA"/>
</dbReference>
<dbReference type="Proteomes" id="UP001143349">
    <property type="component" value="Unassembled WGS sequence"/>
</dbReference>
<gene>
    <name evidence="4" type="ORF">GCM10017635_28350</name>
    <name evidence="3" type="ORF">pKON1_p46</name>
</gene>
<protein>
    <submittedName>
        <fullName evidence="3">Uncharacterized protein</fullName>
    </submittedName>
</protein>
<reference evidence="3" key="2">
    <citation type="journal article" date="2015" name="Plasmid">
        <title>Maintenance and genetic load of plasmid pKON1 of Paracoccus kondratievae, containing a highly efficient toxin-antitoxin module of the hipAB family.</title>
        <authorList>
            <person name="Czarnecki J."/>
            <person name="Dziewit L."/>
            <person name="Kowalski L."/>
            <person name="Ochnio M."/>
            <person name="Bartosik D."/>
        </authorList>
    </citation>
    <scope>NUCLEOTIDE SEQUENCE</scope>
    <source>
        <strain evidence="3">NCIMB 13773</strain>
        <plasmid evidence="3">pKON1</plasmid>
    </source>
</reference>
<feature type="region of interest" description="Disordered" evidence="1">
    <location>
        <begin position="1"/>
        <end position="65"/>
    </location>
</feature>
<dbReference type="EMBL" id="BSFH01000085">
    <property type="protein sequence ID" value="GLK65360.1"/>
    <property type="molecule type" value="Genomic_DNA"/>
</dbReference>
<feature type="compositionally biased region" description="Pro residues" evidence="1">
    <location>
        <begin position="523"/>
        <end position="532"/>
    </location>
</feature>
<evidence type="ECO:0000313" key="5">
    <source>
        <dbReference type="Proteomes" id="UP001143349"/>
    </source>
</evidence>
<evidence type="ECO:0000256" key="2">
    <source>
        <dbReference type="SAM" id="Phobius"/>
    </source>
</evidence>